<dbReference type="Pfam" id="PF01569">
    <property type="entry name" value="PAP2"/>
    <property type="match status" value="1"/>
</dbReference>
<keyword evidence="1" id="KW-0812">Transmembrane</keyword>
<keyword evidence="1" id="KW-0472">Membrane</keyword>
<reference evidence="3 4" key="1">
    <citation type="journal article" date="2016" name="Nat. Commun.">
        <title>Thousands of microbial genomes shed light on interconnected biogeochemical processes in an aquifer system.</title>
        <authorList>
            <person name="Anantharaman K."/>
            <person name="Brown C.T."/>
            <person name="Hug L.A."/>
            <person name="Sharon I."/>
            <person name="Castelle C.J."/>
            <person name="Probst A.J."/>
            <person name="Thomas B.C."/>
            <person name="Singh A."/>
            <person name="Wilkins M.J."/>
            <person name="Karaoz U."/>
            <person name="Brodie E.L."/>
            <person name="Williams K.H."/>
            <person name="Hubbard S.S."/>
            <person name="Banfield J.F."/>
        </authorList>
    </citation>
    <scope>NUCLEOTIDE SEQUENCE [LARGE SCALE GENOMIC DNA]</scope>
</reference>
<dbReference type="InterPro" id="IPR000326">
    <property type="entry name" value="PAP2/HPO"/>
</dbReference>
<accession>A0A1F5RL07</accession>
<dbReference type="PANTHER" id="PTHR14969">
    <property type="entry name" value="SPHINGOSINE-1-PHOSPHATE PHOSPHOHYDROLASE"/>
    <property type="match status" value="1"/>
</dbReference>
<dbReference type="Gene3D" id="1.20.144.10">
    <property type="entry name" value="Phosphatidic acid phosphatase type 2/haloperoxidase"/>
    <property type="match status" value="2"/>
</dbReference>
<sequence>MPLRFIRSIIKSTGQGIVNDPEIKKVMARYPRFFSFVKKRITPNEQFGLHLTLGMVSSAIFIFLFFGVLQDVIGREPMIEADLRIINLIQIFHTPWLNQIMLLVTYLGNWQVVFLGLLFVSCYLFMVRGFYYLAALLVSVGVGELFVWLVKYAVARPRPPLVNALYLEQGFSFPSGHMFVALAFYGLVAYFIFRRQKNLWAKLATIFASLLLAGAVGFSRIYLGVHWPSDVLASLASGLALLAVLITAIEIRSKFNGQLKKSILMSRRKIFAASMIMLVAWFSYWLYFFASHPLTKTAVLLEPEYQIINQADIPEKLFQRLPKNSENIIGVPMEPVNLIIIARRGELIKDMRAKGWLLTDSISVKTLWRMVITAIYNRPYPQAPGTPTFWNSRPNDFAFEQPTAEQSVRERHHVHFWETPFRLADGRAVWFATAHFDKTIELSKNFFPAHAIDPAIDKERDKIKADLMATGQVSFSQEFGVVEPTLGRNQAGDLFFTDGKAAVIFLPE</sequence>
<feature type="transmembrane region" description="Helical" evidence="1">
    <location>
        <begin position="270"/>
        <end position="290"/>
    </location>
</feature>
<dbReference type="CDD" id="cd03392">
    <property type="entry name" value="PAP2_like_2"/>
    <property type="match status" value="1"/>
</dbReference>
<protein>
    <recommendedName>
        <fullName evidence="2">Phosphatidic acid phosphatase type 2/haloperoxidase domain-containing protein</fullName>
    </recommendedName>
</protein>
<organism evidence="3 4">
    <name type="scientific">Candidatus Falkowbacteria bacterium RIFCSPHIGHO2_02_FULL_45_15</name>
    <dbReference type="NCBI Taxonomy" id="1797987"/>
    <lineage>
        <taxon>Bacteria</taxon>
        <taxon>Candidatus Falkowiibacteriota</taxon>
    </lineage>
</organism>
<dbReference type="SMART" id="SM00014">
    <property type="entry name" value="acidPPc"/>
    <property type="match status" value="1"/>
</dbReference>
<gene>
    <name evidence="3" type="ORF">A3D54_01455</name>
</gene>
<dbReference type="InterPro" id="IPR036938">
    <property type="entry name" value="PAP2/HPO_sf"/>
</dbReference>
<proteinExistence type="predicted"/>
<dbReference type="AlphaFoldDB" id="A0A1F5RL07"/>
<dbReference type="SUPFAM" id="SSF48317">
    <property type="entry name" value="Acid phosphatase/Vanadium-dependent haloperoxidase"/>
    <property type="match status" value="1"/>
</dbReference>
<dbReference type="InterPro" id="IPR025902">
    <property type="entry name" value="LssY-like-C_dom"/>
</dbReference>
<evidence type="ECO:0000259" key="2">
    <source>
        <dbReference type="SMART" id="SM00014"/>
    </source>
</evidence>
<dbReference type="EMBL" id="MFFU01000058">
    <property type="protein sequence ID" value="OGF14853.1"/>
    <property type="molecule type" value="Genomic_DNA"/>
</dbReference>
<feature type="transmembrane region" description="Helical" evidence="1">
    <location>
        <begin position="231"/>
        <end position="249"/>
    </location>
</feature>
<feature type="domain" description="Phosphatidic acid phosphatase type 2/haloperoxidase" evidence="2">
    <location>
        <begin position="131"/>
        <end position="246"/>
    </location>
</feature>
<name>A0A1F5RL07_9BACT</name>
<comment type="caution">
    <text evidence="3">The sequence shown here is derived from an EMBL/GenBank/DDBJ whole genome shotgun (WGS) entry which is preliminary data.</text>
</comment>
<evidence type="ECO:0000256" key="1">
    <source>
        <dbReference type="SAM" id="Phobius"/>
    </source>
</evidence>
<evidence type="ECO:0000313" key="3">
    <source>
        <dbReference type="EMBL" id="OGF14853.1"/>
    </source>
</evidence>
<evidence type="ECO:0000313" key="4">
    <source>
        <dbReference type="Proteomes" id="UP000177691"/>
    </source>
</evidence>
<feature type="transmembrane region" description="Helical" evidence="1">
    <location>
        <begin position="130"/>
        <end position="150"/>
    </location>
</feature>
<dbReference type="Proteomes" id="UP000177691">
    <property type="component" value="Unassembled WGS sequence"/>
</dbReference>
<feature type="transmembrane region" description="Helical" evidence="1">
    <location>
        <begin position="47"/>
        <end position="69"/>
    </location>
</feature>
<feature type="transmembrane region" description="Helical" evidence="1">
    <location>
        <begin position="205"/>
        <end position="225"/>
    </location>
</feature>
<feature type="transmembrane region" description="Helical" evidence="1">
    <location>
        <begin position="100"/>
        <end position="125"/>
    </location>
</feature>
<keyword evidence="1" id="KW-1133">Transmembrane helix</keyword>
<dbReference type="PANTHER" id="PTHR14969:SF13">
    <property type="entry name" value="AT30094P"/>
    <property type="match status" value="1"/>
</dbReference>
<dbReference type="Pfam" id="PF14067">
    <property type="entry name" value="LssY_C"/>
    <property type="match status" value="1"/>
</dbReference>
<feature type="transmembrane region" description="Helical" evidence="1">
    <location>
        <begin position="170"/>
        <end position="193"/>
    </location>
</feature>